<keyword evidence="3 7" id="KW-0963">Cytoplasm</keyword>
<protein>
    <recommendedName>
        <fullName evidence="2 7">Thymidylate synthase</fullName>
        <shortName evidence="7">TS</shortName>
        <shortName evidence="7">TSase</shortName>
        <ecNumber evidence="2 7">2.1.1.45</ecNumber>
    </recommendedName>
</protein>
<dbReference type="NCBIfam" id="TIGR03284">
    <property type="entry name" value="thym_sym"/>
    <property type="match status" value="1"/>
</dbReference>
<keyword evidence="5 7" id="KW-0808">Transferase</keyword>
<evidence type="ECO:0000256" key="7">
    <source>
        <dbReference type="HAMAP-Rule" id="MF_00008"/>
    </source>
</evidence>
<gene>
    <name evidence="7" type="primary">thyA</name>
    <name evidence="11" type="ORF">H8F01_00700</name>
</gene>
<feature type="active site" description="Nucleophile" evidence="7">
    <location>
        <position position="179"/>
    </location>
</feature>
<dbReference type="NCBIfam" id="NF002497">
    <property type="entry name" value="PRK01827.1-3"/>
    <property type="match status" value="1"/>
</dbReference>
<keyword evidence="9" id="KW-0472">Membrane</keyword>
<dbReference type="PRINTS" id="PR00108">
    <property type="entry name" value="THYMDSNTHASE"/>
</dbReference>
<dbReference type="GO" id="GO:0004799">
    <property type="term" value="F:thymidylate synthase activity"/>
    <property type="evidence" value="ECO:0007669"/>
    <property type="project" value="UniProtKB-UniRule"/>
</dbReference>
<feature type="domain" description="Thymidylate synthase/dCMP hydroxymethylase" evidence="10">
    <location>
        <begin position="17"/>
        <end position="301"/>
    </location>
</feature>
<feature type="active site" evidence="8">
    <location>
        <position position="179"/>
    </location>
</feature>
<dbReference type="Gene3D" id="3.30.572.10">
    <property type="entry name" value="Thymidylate synthase/dCMP hydroxymethylase domain"/>
    <property type="match status" value="1"/>
</dbReference>
<dbReference type="SUPFAM" id="SSF55831">
    <property type="entry name" value="Thymidylate synthase/dCMP hydroxymethylase"/>
    <property type="match status" value="1"/>
</dbReference>
<keyword evidence="6 7" id="KW-0545">Nucleotide biosynthesis</keyword>
<feature type="transmembrane region" description="Helical" evidence="9">
    <location>
        <begin position="203"/>
        <end position="224"/>
    </location>
</feature>
<evidence type="ECO:0000259" key="10">
    <source>
        <dbReference type="Pfam" id="PF00303"/>
    </source>
</evidence>
<name>A0A7G8Q4M7_9GAMM</name>
<comment type="catalytic activity">
    <reaction evidence="7">
        <text>dUMP + (6R)-5,10-methylene-5,6,7,8-tetrahydrofolate = 7,8-dihydrofolate + dTMP</text>
        <dbReference type="Rhea" id="RHEA:12104"/>
        <dbReference type="ChEBI" id="CHEBI:15636"/>
        <dbReference type="ChEBI" id="CHEBI:57451"/>
        <dbReference type="ChEBI" id="CHEBI:63528"/>
        <dbReference type="ChEBI" id="CHEBI:246422"/>
        <dbReference type="EC" id="2.1.1.45"/>
    </reaction>
</comment>
<dbReference type="FunFam" id="3.30.572.10:FF:000007">
    <property type="entry name" value="thymidylate synthase isoform X2"/>
    <property type="match status" value="1"/>
</dbReference>
<dbReference type="PANTHER" id="PTHR11548:SF9">
    <property type="entry name" value="THYMIDYLATE SYNTHASE"/>
    <property type="match status" value="1"/>
</dbReference>
<evidence type="ECO:0000256" key="6">
    <source>
        <dbReference type="ARBA" id="ARBA00022727"/>
    </source>
</evidence>
<feature type="binding site" description="in other chain" evidence="7">
    <location>
        <position position="35"/>
    </location>
    <ligand>
        <name>dUMP</name>
        <dbReference type="ChEBI" id="CHEBI:246422"/>
        <note>ligand shared between dimeric partners</note>
    </ligand>
</feature>
<dbReference type="UniPathway" id="UPA00575"/>
<dbReference type="EMBL" id="CP060412">
    <property type="protein sequence ID" value="QNK01735.1"/>
    <property type="molecule type" value="Genomic_DNA"/>
</dbReference>
<feature type="binding site" description="in other chain" evidence="7">
    <location>
        <begin position="199"/>
        <end position="202"/>
    </location>
    <ligand>
        <name>dUMP</name>
        <dbReference type="ChEBI" id="CHEBI:246422"/>
        <note>ligand shared between dimeric partners</note>
    </ligand>
</feature>
<comment type="function">
    <text evidence="7">Catalyzes the reductive methylation of 2'-deoxyuridine-5'-monophosphate (dUMP) to 2'-deoxythymidine-5'-monophosphate (dTMP) while utilizing 5,10-methylenetetrahydrofolate (mTHF) as the methyl donor and reductant in the reaction, yielding dihydrofolate (DHF) as a by-product. This enzymatic reaction provides an intracellular de novo source of dTMP, an essential precursor for DNA biosynthesis.</text>
</comment>
<feature type="binding site" evidence="7">
    <location>
        <position position="300"/>
    </location>
    <ligand>
        <name>(6R)-5,10-methylene-5,6,7,8-tetrahydrofolate</name>
        <dbReference type="ChEBI" id="CHEBI:15636"/>
    </ligand>
</feature>
<keyword evidence="12" id="KW-1185">Reference proteome</keyword>
<dbReference type="InterPro" id="IPR045097">
    <property type="entry name" value="Thymidate_synth/dCMP_Mease"/>
</dbReference>
<feature type="binding site" evidence="7">
    <location>
        <begin position="159"/>
        <end position="160"/>
    </location>
    <ligand>
        <name>dUMP</name>
        <dbReference type="ChEBI" id="CHEBI:246422"/>
        <note>ligand shared between dimeric partners</note>
    </ligand>
</feature>
<sequence>MKDLHINPAIFDSESGEYERALAFVLANGIESEDRTNIGTISQFGLRMSFDLAKAFPLVTTKKLHLKSIIHELIWMLNGYTNVGYLQANDVTIWDEWASESGELGPVYGKQWRRWAGKPEIHAHEDEARENSKLFTVEASPIDQIANVIKEIREFPNSRRLVVSAWNPADIPAMALAPCHVMFQFYVRNGELSCQLYQRSGDMFLGIPFNIASYALLTHIIAFITGLKVGKFIHIIGDAHIYSNHIEQVKEQLTRAPKAYPQLSINRITRDVVTDPAQMRFEDFKFEGYDPHPAIKGEVAV</sequence>
<feature type="binding site" description="in other chain" evidence="7">
    <location>
        <begin position="240"/>
        <end position="242"/>
    </location>
    <ligand>
        <name>dUMP</name>
        <dbReference type="ChEBI" id="CHEBI:246422"/>
        <note>ligand shared between dimeric partners</note>
    </ligand>
</feature>
<comment type="pathway">
    <text evidence="1 7">Pyrimidine metabolism; dTTP biosynthesis.</text>
</comment>
<dbReference type="Pfam" id="PF00303">
    <property type="entry name" value="Thymidylat_synt"/>
    <property type="match status" value="1"/>
</dbReference>
<dbReference type="InterPro" id="IPR036926">
    <property type="entry name" value="Thymidate_synth/dCMP_Mease_sf"/>
</dbReference>
<evidence type="ECO:0000256" key="2">
    <source>
        <dbReference type="ARBA" id="ARBA00011947"/>
    </source>
</evidence>
<feature type="binding site" evidence="7">
    <location>
        <position position="202"/>
    </location>
    <ligand>
        <name>(6R)-5,10-methylene-5,6,7,8-tetrahydrofolate</name>
        <dbReference type="ChEBI" id="CHEBI:15636"/>
    </ligand>
</feature>
<proteinExistence type="inferred from homology"/>
<feature type="binding site" description="in other chain" evidence="7">
    <location>
        <position position="210"/>
    </location>
    <ligand>
        <name>dUMP</name>
        <dbReference type="ChEBI" id="CHEBI:246422"/>
        <note>ligand shared between dimeric partners</note>
    </ligand>
</feature>
<evidence type="ECO:0000256" key="1">
    <source>
        <dbReference type="ARBA" id="ARBA00004992"/>
    </source>
</evidence>
<dbReference type="PANTHER" id="PTHR11548">
    <property type="entry name" value="THYMIDYLATE SYNTHASE 1"/>
    <property type="match status" value="1"/>
</dbReference>
<dbReference type="GO" id="GO:0006231">
    <property type="term" value="P:dTMP biosynthetic process"/>
    <property type="evidence" value="ECO:0007669"/>
    <property type="project" value="UniProtKB-UniRule"/>
</dbReference>
<keyword evidence="9" id="KW-0812">Transmembrane</keyword>
<reference evidence="11 12" key="1">
    <citation type="submission" date="2020-08" db="EMBL/GenBank/DDBJ databases">
        <title>Dyella sp. G9 isolated from forest soil.</title>
        <authorList>
            <person name="Fu J."/>
            <person name="Qiu L."/>
        </authorList>
    </citation>
    <scope>NUCLEOTIDE SEQUENCE [LARGE SCALE GENOMIC DNA]</scope>
    <source>
        <strain evidence="11 12">G9</strain>
    </source>
</reference>
<dbReference type="HAMAP" id="MF_00008">
    <property type="entry name" value="Thymidy_synth_bact"/>
    <property type="match status" value="1"/>
</dbReference>
<keyword evidence="4 7" id="KW-0489">Methyltransferase</keyword>
<comment type="subunit">
    <text evidence="7">Homodimer.</text>
</comment>
<keyword evidence="9" id="KW-1133">Transmembrane helix</keyword>
<dbReference type="EC" id="2.1.1.45" evidence="2 7"/>
<evidence type="ECO:0000256" key="9">
    <source>
        <dbReference type="SAM" id="Phobius"/>
    </source>
</evidence>
<evidence type="ECO:0000313" key="11">
    <source>
        <dbReference type="EMBL" id="QNK01735.1"/>
    </source>
</evidence>
<accession>A0A7G8Q4M7</accession>
<dbReference type="PROSITE" id="PS00091">
    <property type="entry name" value="THYMIDYLATE_SYNTHASE"/>
    <property type="match status" value="1"/>
</dbReference>
<comment type="similarity">
    <text evidence="7">Belongs to the thymidylate synthase family. Bacterial-type ThyA subfamily.</text>
</comment>
<evidence type="ECO:0000256" key="8">
    <source>
        <dbReference type="PROSITE-ProRule" id="PRU10016"/>
    </source>
</evidence>
<dbReference type="GO" id="GO:0005829">
    <property type="term" value="C:cytosol"/>
    <property type="evidence" value="ECO:0007669"/>
    <property type="project" value="TreeGrafter"/>
</dbReference>
<feature type="binding site" evidence="7">
    <location>
        <position position="65"/>
    </location>
    <ligand>
        <name>(6R)-5,10-methylene-5,6,7,8-tetrahydrofolate</name>
        <dbReference type="ChEBI" id="CHEBI:15636"/>
    </ligand>
</feature>
<dbReference type="KEGG" id="dtl:H8F01_00700"/>
<dbReference type="InterPro" id="IPR020940">
    <property type="entry name" value="Thymidylate_synthase_AS"/>
</dbReference>
<dbReference type="AlphaFoldDB" id="A0A7G8Q4M7"/>
<comment type="subcellular location">
    <subcellularLocation>
        <location evidence="7">Cytoplasm</location>
    </subcellularLocation>
</comment>
<dbReference type="Proteomes" id="UP000515873">
    <property type="component" value="Chromosome"/>
</dbReference>
<evidence type="ECO:0000256" key="5">
    <source>
        <dbReference type="ARBA" id="ARBA00022679"/>
    </source>
</evidence>
<dbReference type="GO" id="GO:0032259">
    <property type="term" value="P:methylation"/>
    <property type="evidence" value="ECO:0007669"/>
    <property type="project" value="UniProtKB-KW"/>
</dbReference>
<organism evidence="11 12">
    <name type="scientific">Dyella telluris</name>
    <dbReference type="NCBI Taxonomy" id="2763498"/>
    <lineage>
        <taxon>Bacteria</taxon>
        <taxon>Pseudomonadati</taxon>
        <taxon>Pseudomonadota</taxon>
        <taxon>Gammaproteobacteria</taxon>
        <taxon>Lysobacterales</taxon>
        <taxon>Rhodanobacteraceae</taxon>
        <taxon>Dyella</taxon>
    </lineage>
</organism>
<dbReference type="RefSeq" id="WP_187057194.1">
    <property type="nucleotide sequence ID" value="NZ_CP060412.1"/>
</dbReference>
<dbReference type="InterPro" id="IPR023451">
    <property type="entry name" value="Thymidate_synth/dCMP_Mease_dom"/>
</dbReference>
<evidence type="ECO:0000256" key="3">
    <source>
        <dbReference type="ARBA" id="ARBA00022490"/>
    </source>
</evidence>
<dbReference type="GO" id="GO:0006235">
    <property type="term" value="P:dTTP biosynthetic process"/>
    <property type="evidence" value="ECO:0007669"/>
    <property type="project" value="UniProtKB-UniRule"/>
</dbReference>
<evidence type="ECO:0000313" key="12">
    <source>
        <dbReference type="Proteomes" id="UP000515873"/>
    </source>
</evidence>
<dbReference type="InterPro" id="IPR000398">
    <property type="entry name" value="Thymidylate_synthase"/>
</dbReference>
<dbReference type="GO" id="GO:0006575">
    <property type="term" value="P:modified amino acid metabolic process"/>
    <property type="evidence" value="ECO:0007669"/>
    <property type="project" value="UniProtKB-ARBA"/>
</dbReference>
<dbReference type="CDD" id="cd00351">
    <property type="entry name" value="TS_Pyrimidine_HMase"/>
    <property type="match status" value="1"/>
</dbReference>
<evidence type="ECO:0000256" key="4">
    <source>
        <dbReference type="ARBA" id="ARBA00022603"/>
    </source>
</evidence>